<protein>
    <recommendedName>
        <fullName evidence="2">protein-glutamate methylesterase</fullName>
        <ecNumber evidence="2">3.1.1.61</ecNumber>
    </recommendedName>
</protein>
<dbReference type="InterPro" id="IPR000673">
    <property type="entry name" value="Sig_transdc_resp-reg_Me-estase"/>
</dbReference>
<dbReference type="EC" id="3.1.1.61" evidence="2"/>
<dbReference type="GO" id="GO:0005737">
    <property type="term" value="C:cytoplasm"/>
    <property type="evidence" value="ECO:0007669"/>
    <property type="project" value="InterPro"/>
</dbReference>
<evidence type="ECO:0000256" key="3">
    <source>
        <dbReference type="ARBA" id="ARBA00048267"/>
    </source>
</evidence>
<dbReference type="SUPFAM" id="SSF52738">
    <property type="entry name" value="Methylesterase CheB, C-terminal domain"/>
    <property type="match status" value="1"/>
</dbReference>
<comment type="catalytic activity">
    <reaction evidence="3">
        <text>[protein]-L-glutamate 5-O-methyl ester + H2O = L-glutamyl-[protein] + methanol + H(+)</text>
        <dbReference type="Rhea" id="RHEA:23236"/>
        <dbReference type="Rhea" id="RHEA-COMP:10208"/>
        <dbReference type="Rhea" id="RHEA-COMP:10311"/>
        <dbReference type="ChEBI" id="CHEBI:15377"/>
        <dbReference type="ChEBI" id="CHEBI:15378"/>
        <dbReference type="ChEBI" id="CHEBI:17790"/>
        <dbReference type="ChEBI" id="CHEBI:29973"/>
        <dbReference type="ChEBI" id="CHEBI:82795"/>
        <dbReference type="EC" id="3.1.1.61"/>
    </reaction>
</comment>
<gene>
    <name evidence="7" type="ORF">HHL10_13940</name>
</gene>
<evidence type="ECO:0000256" key="1">
    <source>
        <dbReference type="ARBA" id="ARBA00022801"/>
    </source>
</evidence>
<feature type="active site" evidence="4">
    <location>
        <position position="39"/>
    </location>
</feature>
<proteinExistence type="predicted"/>
<dbReference type="Proteomes" id="UP000574067">
    <property type="component" value="Unassembled WGS sequence"/>
</dbReference>
<dbReference type="RefSeq" id="WP_169160975.1">
    <property type="nucleotide sequence ID" value="NZ_JABBFW010000008.1"/>
</dbReference>
<evidence type="ECO:0000259" key="6">
    <source>
        <dbReference type="PROSITE" id="PS50122"/>
    </source>
</evidence>
<dbReference type="PANTHER" id="PTHR42872:SF6">
    <property type="entry name" value="PROTEIN-GLUTAMATE METHYLESTERASE_PROTEIN-GLUTAMINE GLUTAMINASE"/>
    <property type="match status" value="1"/>
</dbReference>
<accession>A0A848FA01</accession>
<sequence>MTRRDIVVIGASAGGVRALRVLAAALPADFAAAVCVVLHVGPYESTLPALLEAVGPLPAAHAQSGQRLKPGRILIAPPDHHLLLEDGAVRLTRGPKEHHTRPAVDPLFRSAALSQGPRVIGVLLTGGLDDGSAGLQAIKQCGGLVVVQDPADAEDPGMPSAALQAVEVDHCVPLERVGALLVELVQEAAPAAAAALPVSLVHEHLAGVGGENAMDELRQVGVPSTLVCPDCKGTLWEISGARPPRYRCHTGHAFSLRSLAAVQQEATENALWSAVRALQEKELLLRKVAALERSAGDEARAAQVEAEAGQLREQAEMLRGLVEQG</sequence>
<reference evidence="7 8" key="1">
    <citation type="submission" date="2020-04" db="EMBL/GenBank/DDBJ databases">
        <title>Azohydromonas sp. isolated from soil.</title>
        <authorList>
            <person name="Dahal R.H."/>
        </authorList>
    </citation>
    <scope>NUCLEOTIDE SEQUENCE [LARGE SCALE GENOMIC DNA]</scope>
    <source>
        <strain evidence="7 8">G-1-1-14</strain>
    </source>
</reference>
<evidence type="ECO:0000256" key="2">
    <source>
        <dbReference type="ARBA" id="ARBA00039140"/>
    </source>
</evidence>
<dbReference type="InterPro" id="IPR011247">
    <property type="entry name" value="Chemotax_prot-Glu_Me-esterase"/>
</dbReference>
<keyword evidence="4" id="KW-0145">Chemotaxis</keyword>
<dbReference type="Pfam" id="PF01339">
    <property type="entry name" value="CheB_methylest"/>
    <property type="match status" value="1"/>
</dbReference>
<keyword evidence="1 4" id="KW-0378">Hydrolase</keyword>
<keyword evidence="8" id="KW-1185">Reference proteome</keyword>
<dbReference type="PIRSF" id="PIRSF036461">
    <property type="entry name" value="Chmtx_methlestr"/>
    <property type="match status" value="1"/>
</dbReference>
<dbReference type="InterPro" id="IPR035909">
    <property type="entry name" value="CheB_C"/>
</dbReference>
<dbReference type="GO" id="GO:0006935">
    <property type="term" value="P:chemotaxis"/>
    <property type="evidence" value="ECO:0007669"/>
    <property type="project" value="UniProtKB-UniRule"/>
</dbReference>
<dbReference type="PROSITE" id="PS50122">
    <property type="entry name" value="CHEB"/>
    <property type="match status" value="1"/>
</dbReference>
<dbReference type="PANTHER" id="PTHR42872">
    <property type="entry name" value="PROTEIN-GLUTAMATE METHYLESTERASE/PROTEIN-GLUTAMINE GLUTAMINASE"/>
    <property type="match status" value="1"/>
</dbReference>
<dbReference type="AlphaFoldDB" id="A0A848FA01"/>
<dbReference type="EMBL" id="JABBFW010000008">
    <property type="protein sequence ID" value="NML16078.1"/>
    <property type="molecule type" value="Genomic_DNA"/>
</dbReference>
<feature type="active site" evidence="4">
    <location>
        <position position="130"/>
    </location>
</feature>
<comment type="caution">
    <text evidence="7">The sequence shown here is derived from an EMBL/GenBank/DDBJ whole genome shotgun (WGS) entry which is preliminary data.</text>
</comment>
<evidence type="ECO:0000313" key="8">
    <source>
        <dbReference type="Proteomes" id="UP000574067"/>
    </source>
</evidence>
<dbReference type="GO" id="GO:0008984">
    <property type="term" value="F:protein-glutamate methylesterase activity"/>
    <property type="evidence" value="ECO:0007669"/>
    <property type="project" value="UniProtKB-EC"/>
</dbReference>
<dbReference type="CDD" id="cd16433">
    <property type="entry name" value="CheB"/>
    <property type="match status" value="1"/>
</dbReference>
<feature type="coiled-coil region" evidence="5">
    <location>
        <begin position="274"/>
        <end position="321"/>
    </location>
</feature>
<evidence type="ECO:0000256" key="4">
    <source>
        <dbReference type="PROSITE-ProRule" id="PRU00050"/>
    </source>
</evidence>
<name>A0A848FA01_9BURK</name>
<evidence type="ECO:0000313" key="7">
    <source>
        <dbReference type="EMBL" id="NML16078.1"/>
    </source>
</evidence>
<dbReference type="GO" id="GO:0000156">
    <property type="term" value="F:phosphorelay response regulator activity"/>
    <property type="evidence" value="ECO:0007669"/>
    <property type="project" value="InterPro"/>
</dbReference>
<dbReference type="Gene3D" id="3.40.50.180">
    <property type="entry name" value="Methylesterase CheB, C-terminal domain"/>
    <property type="match status" value="1"/>
</dbReference>
<organism evidence="7 8">
    <name type="scientific">Azohydromonas caseinilytica</name>
    <dbReference type="NCBI Taxonomy" id="2728836"/>
    <lineage>
        <taxon>Bacteria</taxon>
        <taxon>Pseudomonadati</taxon>
        <taxon>Pseudomonadota</taxon>
        <taxon>Betaproteobacteria</taxon>
        <taxon>Burkholderiales</taxon>
        <taxon>Sphaerotilaceae</taxon>
        <taxon>Azohydromonas</taxon>
    </lineage>
</organism>
<feature type="domain" description="CheB-type methylesterase" evidence="6">
    <location>
        <begin position="1"/>
        <end position="188"/>
    </location>
</feature>
<evidence type="ECO:0000256" key="5">
    <source>
        <dbReference type="SAM" id="Coils"/>
    </source>
</evidence>
<keyword evidence="5" id="KW-0175">Coiled coil</keyword>
<feature type="active site" evidence="4">
    <location>
        <position position="12"/>
    </location>
</feature>